<dbReference type="GO" id="GO:0000776">
    <property type="term" value="C:kinetochore"/>
    <property type="evidence" value="ECO:0007669"/>
    <property type="project" value="TreeGrafter"/>
</dbReference>
<keyword evidence="3" id="KW-0547">Nucleotide-binding</keyword>
<protein>
    <recommendedName>
        <fullName evidence="6">Protein kinase domain-containing protein</fullName>
    </recommendedName>
</protein>
<dbReference type="GO" id="GO:0007094">
    <property type="term" value="P:mitotic spindle assembly checkpoint signaling"/>
    <property type="evidence" value="ECO:0007669"/>
    <property type="project" value="TreeGrafter"/>
</dbReference>
<dbReference type="Pfam" id="PF00069">
    <property type="entry name" value="Pkinase"/>
    <property type="match status" value="1"/>
</dbReference>
<evidence type="ECO:0000256" key="1">
    <source>
        <dbReference type="ARBA" id="ARBA00022527"/>
    </source>
</evidence>
<reference evidence="7" key="2">
    <citation type="submission" date="2025-09" db="UniProtKB">
        <authorList>
            <consortium name="Ensembl"/>
        </authorList>
    </citation>
    <scope>IDENTIFICATION</scope>
</reference>
<evidence type="ECO:0000259" key="6">
    <source>
        <dbReference type="PROSITE" id="PS50011"/>
    </source>
</evidence>
<proteinExistence type="predicted"/>
<dbReference type="AlphaFoldDB" id="A0A3Q1GH65"/>
<dbReference type="Proteomes" id="UP000257200">
    <property type="component" value="Unplaced"/>
</dbReference>
<keyword evidence="2" id="KW-0808">Transferase</keyword>
<dbReference type="GO" id="GO:0033316">
    <property type="term" value="P:meiotic spindle assembly checkpoint signaling"/>
    <property type="evidence" value="ECO:0007669"/>
    <property type="project" value="TreeGrafter"/>
</dbReference>
<dbReference type="InParanoid" id="A0A3Q1GH65"/>
<dbReference type="SUPFAM" id="SSF56112">
    <property type="entry name" value="Protein kinase-like (PK-like)"/>
    <property type="match status" value="1"/>
</dbReference>
<dbReference type="GO" id="GO:0004674">
    <property type="term" value="F:protein serine/threonine kinase activity"/>
    <property type="evidence" value="ECO:0007669"/>
    <property type="project" value="UniProtKB-KW"/>
</dbReference>
<organism evidence="7 8">
    <name type="scientific">Acanthochromis polyacanthus</name>
    <name type="common">spiny chromis</name>
    <dbReference type="NCBI Taxonomy" id="80966"/>
    <lineage>
        <taxon>Eukaryota</taxon>
        <taxon>Metazoa</taxon>
        <taxon>Chordata</taxon>
        <taxon>Craniata</taxon>
        <taxon>Vertebrata</taxon>
        <taxon>Euteleostomi</taxon>
        <taxon>Actinopterygii</taxon>
        <taxon>Neopterygii</taxon>
        <taxon>Teleostei</taxon>
        <taxon>Neoteleostei</taxon>
        <taxon>Acanthomorphata</taxon>
        <taxon>Ovalentaria</taxon>
        <taxon>Pomacentridae</taxon>
        <taxon>Acanthochromis</taxon>
    </lineage>
</organism>
<dbReference type="GeneTree" id="ENSGT00950000182984"/>
<accession>A0A3Q1GH65</accession>
<dbReference type="PROSITE" id="PS50011">
    <property type="entry name" value="PROTEIN_KINASE_DOM"/>
    <property type="match status" value="1"/>
</dbReference>
<evidence type="ECO:0000313" key="8">
    <source>
        <dbReference type="Proteomes" id="UP000257200"/>
    </source>
</evidence>
<dbReference type="GO" id="GO:0007059">
    <property type="term" value="P:chromosome segregation"/>
    <property type="evidence" value="ECO:0007669"/>
    <property type="project" value="TreeGrafter"/>
</dbReference>
<dbReference type="Ensembl" id="ENSAPOT00000021576.1">
    <property type="protein sequence ID" value="ENSAPOP00000029961.1"/>
    <property type="gene ID" value="ENSAPOG00000016198.1"/>
</dbReference>
<dbReference type="Gene3D" id="1.10.510.10">
    <property type="entry name" value="Transferase(Phosphotransferase) domain 1"/>
    <property type="match status" value="1"/>
</dbReference>
<evidence type="ECO:0000256" key="4">
    <source>
        <dbReference type="ARBA" id="ARBA00022777"/>
    </source>
</evidence>
<dbReference type="STRING" id="80966.ENSAPOP00000029961"/>
<dbReference type="GO" id="GO:0005634">
    <property type="term" value="C:nucleus"/>
    <property type="evidence" value="ECO:0007669"/>
    <property type="project" value="TreeGrafter"/>
</dbReference>
<dbReference type="PANTHER" id="PTHR22974">
    <property type="entry name" value="MIXED LINEAGE PROTEIN KINASE"/>
    <property type="match status" value="1"/>
</dbReference>
<evidence type="ECO:0000313" key="7">
    <source>
        <dbReference type="Ensembl" id="ENSAPOP00000029961.1"/>
    </source>
</evidence>
<dbReference type="SMART" id="SM00220">
    <property type="entry name" value="S_TKc"/>
    <property type="match status" value="1"/>
</dbReference>
<dbReference type="GO" id="GO:0005524">
    <property type="term" value="F:ATP binding"/>
    <property type="evidence" value="ECO:0007669"/>
    <property type="project" value="UniProtKB-KW"/>
</dbReference>
<keyword evidence="1" id="KW-0723">Serine/threonine-protein kinase</keyword>
<name>A0A3Q1GH65_9TELE</name>
<keyword evidence="5" id="KW-0067">ATP-binding</keyword>
<evidence type="ECO:0000256" key="2">
    <source>
        <dbReference type="ARBA" id="ARBA00022679"/>
    </source>
</evidence>
<feature type="domain" description="Protein kinase" evidence="6">
    <location>
        <begin position="1"/>
        <end position="182"/>
    </location>
</feature>
<dbReference type="GO" id="GO:0034501">
    <property type="term" value="P:protein localization to kinetochore"/>
    <property type="evidence" value="ECO:0007669"/>
    <property type="project" value="TreeGrafter"/>
</dbReference>
<evidence type="ECO:0000256" key="3">
    <source>
        <dbReference type="ARBA" id="ARBA00022741"/>
    </source>
</evidence>
<reference evidence="7" key="1">
    <citation type="submission" date="2025-08" db="UniProtKB">
        <authorList>
            <consortium name="Ensembl"/>
        </authorList>
    </citation>
    <scope>IDENTIFICATION</scope>
</reference>
<sequence>WSCFIVTSKRGSVRPTTQKYYWKNMLEAVHIIHKHGIVHSDLKPAHFVIVNASLKLIDFGIANRIQPDVTSIMKDSQVGTLNYMPPVAKDTSSQPGKACSKISLKGDVWCSGCILYCLTYGKTPFQSITKLHAIIDPSYKIEFPDISEKDLLDVLKRCLVRKTRERISLFKGLLYYCDGLFLSTFVALSDNHTGSYQTASFCLLNRHESGIDGNLYQNVLPKMSSFSFK</sequence>
<dbReference type="GO" id="GO:0004712">
    <property type="term" value="F:protein serine/threonine/tyrosine kinase activity"/>
    <property type="evidence" value="ECO:0007669"/>
    <property type="project" value="TreeGrafter"/>
</dbReference>
<evidence type="ECO:0000256" key="5">
    <source>
        <dbReference type="ARBA" id="ARBA00022840"/>
    </source>
</evidence>
<dbReference type="PANTHER" id="PTHR22974:SF21">
    <property type="entry name" value="DUAL SPECIFICITY PROTEIN KINASE TTK"/>
    <property type="match status" value="1"/>
</dbReference>
<keyword evidence="8" id="KW-1185">Reference proteome</keyword>
<dbReference type="InterPro" id="IPR011009">
    <property type="entry name" value="Kinase-like_dom_sf"/>
</dbReference>
<dbReference type="InterPro" id="IPR000719">
    <property type="entry name" value="Prot_kinase_dom"/>
</dbReference>
<keyword evidence="4" id="KW-0418">Kinase</keyword>